<dbReference type="Pfam" id="PF21820">
    <property type="entry name" value="DUF6886"/>
    <property type="match status" value="1"/>
</dbReference>
<evidence type="ECO:0000313" key="2">
    <source>
        <dbReference type="Proteomes" id="UP000076796"/>
    </source>
</evidence>
<accession>A0A163ES51</accession>
<dbReference type="Proteomes" id="UP000076796">
    <property type="component" value="Unassembled WGS sequence"/>
</dbReference>
<reference evidence="1" key="1">
    <citation type="journal article" date="2016" name="Genome Announc.">
        <title>Draft genomes of two strains of Paenibacillus glucanolyticus with capability to degrade lignocellulose.</title>
        <authorList>
            <person name="Mathews S.L."/>
            <person name="Pawlak J."/>
            <person name="Grunden A.M."/>
        </authorList>
    </citation>
    <scope>NUCLEOTIDE SEQUENCE [LARGE SCALE GENOMIC DNA]</scope>
    <source>
        <strain evidence="1">SLM1</strain>
    </source>
</reference>
<protein>
    <submittedName>
        <fullName evidence="1">Uncharacterized protein</fullName>
    </submittedName>
</protein>
<organism evidence="1 2">
    <name type="scientific">Paenibacillus glucanolyticus</name>
    <dbReference type="NCBI Taxonomy" id="59843"/>
    <lineage>
        <taxon>Bacteria</taxon>
        <taxon>Bacillati</taxon>
        <taxon>Bacillota</taxon>
        <taxon>Bacilli</taxon>
        <taxon>Bacillales</taxon>
        <taxon>Paenibacillaceae</taxon>
        <taxon>Paenibacillus</taxon>
    </lineage>
</organism>
<keyword evidence="2" id="KW-1185">Reference proteome</keyword>
<dbReference type="EMBL" id="LWMH01000002">
    <property type="protein sequence ID" value="KZS43982.1"/>
    <property type="molecule type" value="Genomic_DNA"/>
</dbReference>
<sequence>MFFGMSGTRRMFAIEAGWYERVRRGYICRYSFDPADFELFDANAGYYVATNTVVPIHVERMDDLVASILQEGIELRVTPSLQLLKERILSSTVNFSMIRMRNAV</sequence>
<dbReference type="InterPro" id="IPR049253">
    <property type="entry name" value="DUF6886"/>
</dbReference>
<dbReference type="STRING" id="59843.A3958_00585"/>
<evidence type="ECO:0000313" key="1">
    <source>
        <dbReference type="EMBL" id="KZS43982.1"/>
    </source>
</evidence>
<proteinExistence type="predicted"/>
<name>A0A163ES51_9BACL</name>
<comment type="caution">
    <text evidence="1">The sequence shown here is derived from an EMBL/GenBank/DDBJ whole genome shotgun (WGS) entry which is preliminary data.</text>
</comment>
<gene>
    <name evidence="1" type="ORF">AWU65_28315</name>
</gene>
<dbReference type="AlphaFoldDB" id="A0A163ES51"/>